<dbReference type="Pfam" id="PF00501">
    <property type="entry name" value="AMP-binding"/>
    <property type="match status" value="1"/>
</dbReference>
<evidence type="ECO:0000313" key="5">
    <source>
        <dbReference type="Proteomes" id="UP000037510"/>
    </source>
</evidence>
<proteinExistence type="predicted"/>
<dbReference type="GO" id="GO:0005777">
    <property type="term" value="C:peroxisome"/>
    <property type="evidence" value="ECO:0007669"/>
    <property type="project" value="UniProtKB-SubCell"/>
</dbReference>
<dbReference type="STRING" id="104452.A0A0L7KVA8"/>
<dbReference type="SUPFAM" id="SSF56801">
    <property type="entry name" value="Acetyl-CoA synthetase-like"/>
    <property type="match status" value="1"/>
</dbReference>
<comment type="caution">
    <text evidence="4">The sequence shown here is derived from an EMBL/GenBank/DDBJ whole genome shotgun (WGS) entry which is preliminary data.</text>
</comment>
<gene>
    <name evidence="4" type="ORF">OBRU01_20417</name>
</gene>
<dbReference type="Proteomes" id="UP000037510">
    <property type="component" value="Unassembled WGS sequence"/>
</dbReference>
<keyword evidence="4" id="KW-0436">Ligase</keyword>
<dbReference type="AlphaFoldDB" id="A0A0L7KVA8"/>
<reference evidence="4 5" key="1">
    <citation type="journal article" date="2015" name="Genome Biol. Evol.">
        <title>The genome of winter moth (Operophtera brumata) provides a genomic perspective on sexual dimorphism and phenology.</title>
        <authorList>
            <person name="Derks M.F."/>
            <person name="Smit S."/>
            <person name="Salis L."/>
            <person name="Schijlen E."/>
            <person name="Bossers A."/>
            <person name="Mateman C."/>
            <person name="Pijl A.S."/>
            <person name="de Ridder D."/>
            <person name="Groenen M.A."/>
            <person name="Visser M.E."/>
            <person name="Megens H.J."/>
        </authorList>
    </citation>
    <scope>NUCLEOTIDE SEQUENCE [LARGE SCALE GENOMIC DNA]</scope>
    <source>
        <strain evidence="4">WM2013NL</strain>
        <tissue evidence="4">Head and thorax</tissue>
    </source>
</reference>
<accession>A0A0L7KVA8</accession>
<feature type="domain" description="AMP-dependent synthetase/ligase" evidence="3">
    <location>
        <begin position="40"/>
        <end position="107"/>
    </location>
</feature>
<evidence type="ECO:0000256" key="1">
    <source>
        <dbReference type="ARBA" id="ARBA00004275"/>
    </source>
</evidence>
<organism evidence="4 5">
    <name type="scientific">Operophtera brumata</name>
    <name type="common">Winter moth</name>
    <name type="synonym">Phalaena brumata</name>
    <dbReference type="NCBI Taxonomy" id="104452"/>
    <lineage>
        <taxon>Eukaryota</taxon>
        <taxon>Metazoa</taxon>
        <taxon>Ecdysozoa</taxon>
        <taxon>Arthropoda</taxon>
        <taxon>Hexapoda</taxon>
        <taxon>Insecta</taxon>
        <taxon>Pterygota</taxon>
        <taxon>Neoptera</taxon>
        <taxon>Endopterygota</taxon>
        <taxon>Lepidoptera</taxon>
        <taxon>Glossata</taxon>
        <taxon>Ditrysia</taxon>
        <taxon>Geometroidea</taxon>
        <taxon>Geometridae</taxon>
        <taxon>Larentiinae</taxon>
        <taxon>Operophtera</taxon>
    </lineage>
</organism>
<dbReference type="InterPro" id="IPR000873">
    <property type="entry name" value="AMP-dep_synth/lig_dom"/>
</dbReference>
<dbReference type="Gene3D" id="2.30.38.10">
    <property type="entry name" value="Luciferase, Domain 3"/>
    <property type="match status" value="1"/>
</dbReference>
<dbReference type="GO" id="GO:0004467">
    <property type="term" value="F:long-chain fatty acid-CoA ligase activity"/>
    <property type="evidence" value="ECO:0007669"/>
    <property type="project" value="TreeGrafter"/>
</dbReference>
<sequence length="107" mass="12189">MFHKMSLGCKIVTLPKLQPDLYFNTIEKYKTNVLFVAPPLECLINGAAPLSNSDVERFMDKVKRDIDFRQGYGLTETSPTVTITPRNWMKKNYAVTGPPIPNTELRI</sequence>
<keyword evidence="5" id="KW-1185">Reference proteome</keyword>
<name>A0A0L7KVA8_OPEBR</name>
<comment type="subcellular location">
    <subcellularLocation>
        <location evidence="1">Peroxisome</location>
    </subcellularLocation>
</comment>
<dbReference type="Gene3D" id="3.40.50.980">
    <property type="match status" value="2"/>
</dbReference>
<dbReference type="PANTHER" id="PTHR24096:SF422">
    <property type="entry name" value="BCDNA.GH02901"/>
    <property type="match status" value="1"/>
</dbReference>
<keyword evidence="2" id="KW-0576">Peroxisome</keyword>
<evidence type="ECO:0000313" key="4">
    <source>
        <dbReference type="EMBL" id="KOB67021.1"/>
    </source>
</evidence>
<protein>
    <submittedName>
        <fullName evidence="4">AMP dependent coa ligase</fullName>
    </submittedName>
</protein>
<dbReference type="PANTHER" id="PTHR24096">
    <property type="entry name" value="LONG-CHAIN-FATTY-ACID--COA LIGASE"/>
    <property type="match status" value="1"/>
</dbReference>
<feature type="non-terminal residue" evidence="4">
    <location>
        <position position="107"/>
    </location>
</feature>
<dbReference type="GO" id="GO:0046949">
    <property type="term" value="P:fatty-acyl-CoA biosynthetic process"/>
    <property type="evidence" value="ECO:0007669"/>
    <property type="project" value="TreeGrafter"/>
</dbReference>
<evidence type="ECO:0000259" key="3">
    <source>
        <dbReference type="Pfam" id="PF00501"/>
    </source>
</evidence>
<evidence type="ECO:0000256" key="2">
    <source>
        <dbReference type="ARBA" id="ARBA00023140"/>
    </source>
</evidence>
<dbReference type="EMBL" id="JTDY01005419">
    <property type="protein sequence ID" value="KOB67021.1"/>
    <property type="molecule type" value="Genomic_DNA"/>
</dbReference>